<accession>A0A101HYT5</accession>
<dbReference type="Proteomes" id="UP000264215">
    <property type="component" value="Unassembled WGS sequence"/>
</dbReference>
<evidence type="ECO:0000313" key="8">
    <source>
        <dbReference type="Proteomes" id="UP000264215"/>
    </source>
</evidence>
<evidence type="ECO:0000256" key="2">
    <source>
        <dbReference type="ARBA" id="ARBA00022898"/>
    </source>
</evidence>
<dbReference type="Pfam" id="PF01168">
    <property type="entry name" value="Ala_racemase_N"/>
    <property type="match status" value="1"/>
</dbReference>
<evidence type="ECO:0000259" key="4">
    <source>
        <dbReference type="Pfam" id="PF01168"/>
    </source>
</evidence>
<dbReference type="CDD" id="cd06815">
    <property type="entry name" value="PLPDE_III_AR_like_1"/>
    <property type="match status" value="1"/>
</dbReference>
<evidence type="ECO:0000256" key="3">
    <source>
        <dbReference type="ARBA" id="ARBA00023235"/>
    </source>
</evidence>
<organism evidence="6 7">
    <name type="scientific">Mesotoga infera</name>
    <dbReference type="NCBI Taxonomy" id="1236046"/>
    <lineage>
        <taxon>Bacteria</taxon>
        <taxon>Thermotogati</taxon>
        <taxon>Thermotogota</taxon>
        <taxon>Thermotogae</taxon>
        <taxon>Kosmotogales</taxon>
        <taxon>Kosmotogaceae</taxon>
        <taxon>Mesotoga</taxon>
    </lineage>
</organism>
<dbReference type="PATRIC" id="fig|1236046.5.peg.1673"/>
<dbReference type="InterPro" id="IPR029066">
    <property type="entry name" value="PLP-binding_barrel"/>
</dbReference>
<proteinExistence type="predicted"/>
<keyword evidence="2" id="KW-0663">Pyridoxal phosphate</keyword>
<dbReference type="EMBL" id="DQBS01000066">
    <property type="protein sequence ID" value="HCO69487.1"/>
    <property type="molecule type" value="Genomic_DNA"/>
</dbReference>
<feature type="domain" description="Alanine racemase N-terminal" evidence="4">
    <location>
        <begin position="6"/>
        <end position="222"/>
    </location>
</feature>
<reference evidence="5 8" key="3">
    <citation type="journal article" date="2018" name="Nat. Biotechnol.">
        <title>A standardized bacterial taxonomy based on genome phylogeny substantially revises the tree of life.</title>
        <authorList>
            <person name="Parks D.H."/>
            <person name="Chuvochina M."/>
            <person name="Waite D.W."/>
            <person name="Rinke C."/>
            <person name="Skarshewski A."/>
            <person name="Chaumeil P.A."/>
            <person name="Hugenholtz P."/>
        </authorList>
    </citation>
    <scope>NUCLEOTIDE SEQUENCE [LARGE SCALE GENOMIC DNA]</scope>
    <source>
        <strain evidence="5">UBA9905</strain>
    </source>
</reference>
<dbReference type="InterPro" id="IPR001608">
    <property type="entry name" value="Ala_racemase_N"/>
</dbReference>
<dbReference type="PANTHER" id="PTHR30511">
    <property type="entry name" value="ALANINE RACEMASE"/>
    <property type="match status" value="1"/>
</dbReference>
<comment type="cofactor">
    <cofactor evidence="1">
        <name>pyridoxal 5'-phosphate</name>
        <dbReference type="ChEBI" id="CHEBI:597326"/>
    </cofactor>
</comment>
<evidence type="ECO:0000256" key="1">
    <source>
        <dbReference type="ARBA" id="ARBA00001933"/>
    </source>
</evidence>
<evidence type="ECO:0000313" key="7">
    <source>
        <dbReference type="Proteomes" id="UP000055014"/>
    </source>
</evidence>
<dbReference type="SUPFAM" id="SSF51419">
    <property type="entry name" value="PLP-binding barrel"/>
    <property type="match status" value="1"/>
</dbReference>
<dbReference type="Proteomes" id="UP000055014">
    <property type="component" value="Unassembled WGS sequence"/>
</dbReference>
<keyword evidence="3" id="KW-0413">Isomerase</keyword>
<dbReference type="PANTHER" id="PTHR30511:SF3">
    <property type="entry name" value="LYSINE RACEMASE"/>
    <property type="match status" value="1"/>
</dbReference>
<dbReference type="GO" id="GO:0005829">
    <property type="term" value="C:cytosol"/>
    <property type="evidence" value="ECO:0007669"/>
    <property type="project" value="TreeGrafter"/>
</dbReference>
<dbReference type="EMBL" id="LGGW01000207">
    <property type="protein sequence ID" value="KUK85505.1"/>
    <property type="molecule type" value="Genomic_DNA"/>
</dbReference>
<dbReference type="GO" id="GO:0030170">
    <property type="term" value="F:pyridoxal phosphate binding"/>
    <property type="evidence" value="ECO:0007669"/>
    <property type="project" value="TreeGrafter"/>
</dbReference>
<protein>
    <submittedName>
        <fullName evidence="5 6">Alanine racemase</fullName>
    </submittedName>
</protein>
<reference evidence="6" key="1">
    <citation type="journal article" date="2015" name="MBio">
        <title>Genome-resolved metagenomic analysis reveals roles for candidate phyla and other microbial community members in biogeochemical transformations in oil reservoirs.</title>
        <authorList>
            <person name="Hu P."/>
            <person name="Tom L."/>
            <person name="Singh A."/>
            <person name="Thomas B.C."/>
            <person name="Baker B.J."/>
            <person name="Piceno Y.M."/>
            <person name="Andersen G.L."/>
            <person name="Banfield J.F."/>
        </authorList>
    </citation>
    <scope>NUCLEOTIDE SEQUENCE [LARGE SCALE GENOMIC DNA]</scope>
    <source>
        <strain evidence="6">46_70</strain>
    </source>
</reference>
<sequence length="353" mass="38733">MAYVEVNRDSIAKNAGRIVELARSNGVKVAAVTKVVCGDPEIAKSLLENGIKEIGESRLENIARLKSAGMNPDFILLRLPEKSRFRQVVELVDSVLVGDLESLSRLKEISSETEKQLKFIFMVDTGDLREGVMFYDAEAVLEKAFEIVGRDLDGIGTNLGCFGGVIATPEKFEILLNLGESLRRTTGYSVRRYSAGNTASLPLLEEKNLPEGINHFRLGESIMCGTDVTNNRRVPGTLQNTFTLVGEIIELAEKPSLPIGDIGHDAFGRIPRFEDKGKRMKAILDLGEQDVVPSGLTPLVRGCEIIHASSDHLILDVTDSEKSFAVGDSIPFTMSYGALLRVMTSPYVRKVYL</sequence>
<evidence type="ECO:0000313" key="5">
    <source>
        <dbReference type="EMBL" id="HCO69487.1"/>
    </source>
</evidence>
<reference evidence="7" key="2">
    <citation type="journal article" date="2015" name="MBio">
        <title>Genome-Resolved Metagenomic Analysis Reveals Roles for Candidate Phyla and Other Microbial Community Members in Biogeochemical Transformations in Oil Reservoirs.</title>
        <authorList>
            <person name="Hu P."/>
            <person name="Tom L."/>
            <person name="Singh A."/>
            <person name="Thomas B.C."/>
            <person name="Baker B.J."/>
            <person name="Piceno Y.M."/>
            <person name="Andersen G.L."/>
            <person name="Banfield J.F."/>
        </authorList>
    </citation>
    <scope>NUCLEOTIDE SEQUENCE [LARGE SCALE GENOMIC DNA]</scope>
</reference>
<dbReference type="GO" id="GO:0008784">
    <property type="term" value="F:alanine racemase activity"/>
    <property type="evidence" value="ECO:0007669"/>
    <property type="project" value="TreeGrafter"/>
</dbReference>
<dbReference type="Gene3D" id="3.20.20.10">
    <property type="entry name" value="Alanine racemase"/>
    <property type="match status" value="1"/>
</dbReference>
<evidence type="ECO:0000313" key="6">
    <source>
        <dbReference type="EMBL" id="KUK85505.1"/>
    </source>
</evidence>
<dbReference type="InterPro" id="IPR000821">
    <property type="entry name" value="Ala_racemase"/>
</dbReference>
<name>A0A101HYT5_9BACT</name>
<gene>
    <name evidence="5" type="ORF">DIT26_02705</name>
    <name evidence="6" type="ORF">XE02_1521</name>
</gene>
<dbReference type="AlphaFoldDB" id="A0A101HYT5"/>
<comment type="caution">
    <text evidence="6">The sequence shown here is derived from an EMBL/GenBank/DDBJ whole genome shotgun (WGS) entry which is preliminary data.</text>
</comment>